<evidence type="ECO:0000313" key="3">
    <source>
        <dbReference type="Proteomes" id="UP000031967"/>
    </source>
</evidence>
<evidence type="ECO:0000259" key="1">
    <source>
        <dbReference type="Pfam" id="PF08241"/>
    </source>
</evidence>
<keyword evidence="3" id="KW-1185">Reference proteome</keyword>
<dbReference type="Gene3D" id="3.40.50.150">
    <property type="entry name" value="Vaccinia Virus protein VP39"/>
    <property type="match status" value="1"/>
</dbReference>
<evidence type="ECO:0000313" key="2">
    <source>
        <dbReference type="EMBL" id="KIL39879.1"/>
    </source>
</evidence>
<accession>A0ABR5AFQ8</accession>
<reference evidence="2 3" key="1">
    <citation type="submission" date="2014-12" db="EMBL/GenBank/DDBJ databases">
        <title>Draft genome sequence of Paenibacillus kamchatkensis strain B-2647.</title>
        <authorList>
            <person name="Karlyshev A.V."/>
            <person name="Kudryashova E.B."/>
        </authorList>
    </citation>
    <scope>NUCLEOTIDE SEQUENCE [LARGE SCALE GENOMIC DNA]</scope>
    <source>
        <strain evidence="2 3">VKM B-2647</strain>
    </source>
</reference>
<name>A0ABR5AFQ8_9BACL</name>
<organism evidence="2 3">
    <name type="scientific">Gordoniibacillus kamchatkensis</name>
    <dbReference type="NCBI Taxonomy" id="1590651"/>
    <lineage>
        <taxon>Bacteria</taxon>
        <taxon>Bacillati</taxon>
        <taxon>Bacillota</taxon>
        <taxon>Bacilli</taxon>
        <taxon>Bacillales</taxon>
        <taxon>Paenibacillaceae</taxon>
        <taxon>Gordoniibacillus</taxon>
    </lineage>
</organism>
<dbReference type="SUPFAM" id="SSF53335">
    <property type="entry name" value="S-adenosyl-L-methionine-dependent methyltransferases"/>
    <property type="match status" value="1"/>
</dbReference>
<feature type="domain" description="Methyltransferase type 11" evidence="1">
    <location>
        <begin position="48"/>
        <end position="138"/>
    </location>
</feature>
<sequence>MSETKINLAKAYDEDAHRRSQSTAAEWKVRERGAFAELLRQEGKTAVLEIGAGTGRDSRFFKDCGYEVTSTDLSQEMVRYCREQGLNAMVMDFYNLEFADESFEAVYALNCLLHVPKNELGGVLLEIRRVLKRGGIFYMGVYGGRKSEEIWDDDWCEPKRLFSFYTDDAIQAAVKEYFDVEDFHAVPLEAGKPHFQSLIARKR</sequence>
<comment type="caution">
    <text evidence="2">The sequence shown here is derived from an EMBL/GenBank/DDBJ whole genome shotgun (WGS) entry which is preliminary data.</text>
</comment>
<dbReference type="PANTHER" id="PTHR42912">
    <property type="entry name" value="METHYLTRANSFERASE"/>
    <property type="match status" value="1"/>
</dbReference>
<dbReference type="Pfam" id="PF08241">
    <property type="entry name" value="Methyltransf_11"/>
    <property type="match status" value="1"/>
</dbReference>
<dbReference type="InterPro" id="IPR050508">
    <property type="entry name" value="Methyltransf_Superfamily"/>
</dbReference>
<dbReference type="CDD" id="cd02440">
    <property type="entry name" value="AdoMet_MTases"/>
    <property type="match status" value="1"/>
</dbReference>
<dbReference type="InterPro" id="IPR029063">
    <property type="entry name" value="SAM-dependent_MTases_sf"/>
</dbReference>
<proteinExistence type="predicted"/>
<dbReference type="PANTHER" id="PTHR42912:SF93">
    <property type="entry name" value="N6-ADENOSINE-METHYLTRANSFERASE TMT1A"/>
    <property type="match status" value="1"/>
</dbReference>
<dbReference type="Proteomes" id="UP000031967">
    <property type="component" value="Unassembled WGS sequence"/>
</dbReference>
<dbReference type="InterPro" id="IPR013216">
    <property type="entry name" value="Methyltransf_11"/>
</dbReference>
<gene>
    <name evidence="2" type="ORF">SD70_17470</name>
</gene>
<dbReference type="EMBL" id="JXAK01000030">
    <property type="protein sequence ID" value="KIL39879.1"/>
    <property type="molecule type" value="Genomic_DNA"/>
</dbReference>
<protein>
    <recommendedName>
        <fullName evidence="1">Methyltransferase type 11 domain-containing protein</fullName>
    </recommendedName>
</protein>